<evidence type="ECO:0000313" key="1">
    <source>
        <dbReference type="Proteomes" id="UP000087171"/>
    </source>
</evidence>
<sequence length="227" mass="26195">MQVRKEMSFNKKKEDNRVIKHIHSKKNFSPPCEKCNKKIKEGVQDGKDSISTVLSSDEGYIVFSFREDGAFDIVIDCNAAAKSESFTTVVDGKNQNSRPVIRKLDYGEDAEQVRNHHIEENVSNVNQHDQDYMTTVKEGETKETINLSRNQHLENNRRSYPREEIEDHKLVCIDSRDSHHSEGSRGSFAFPKLGWELIGSPVKMPKSKDLHLKKHKIRFVRFQCCGF</sequence>
<accession>A0A3Q7YE14</accession>
<reference evidence="2" key="2">
    <citation type="submission" date="2025-08" db="UniProtKB">
        <authorList>
            <consortium name="RefSeq"/>
        </authorList>
    </citation>
    <scope>IDENTIFICATION</scope>
    <source>
        <tissue evidence="2">Etiolated seedlings</tissue>
    </source>
</reference>
<name>A0A3Q7YE14_CICAR</name>
<proteinExistence type="predicted"/>
<dbReference type="STRING" id="3827.A0A3Q7YE14"/>
<gene>
    <name evidence="2" type="primary">LOC113785836</name>
</gene>
<dbReference type="Proteomes" id="UP000087171">
    <property type="component" value="Chromosome Ca1"/>
</dbReference>
<keyword evidence="1" id="KW-1185">Reference proteome</keyword>
<dbReference type="RefSeq" id="XP_027188780.1">
    <property type="nucleotide sequence ID" value="XM_027332979.1"/>
</dbReference>
<dbReference type="AlphaFoldDB" id="A0A3Q7YE14"/>
<reference evidence="1" key="1">
    <citation type="journal article" date="2013" name="Nat. Biotechnol.">
        <title>Draft genome sequence of chickpea (Cicer arietinum) provides a resource for trait improvement.</title>
        <authorList>
            <person name="Varshney R.K."/>
            <person name="Song C."/>
            <person name="Saxena R.K."/>
            <person name="Azam S."/>
            <person name="Yu S."/>
            <person name="Sharpe A.G."/>
            <person name="Cannon S."/>
            <person name="Baek J."/>
            <person name="Rosen B.D."/>
            <person name="Tar'an B."/>
            <person name="Millan T."/>
            <person name="Zhang X."/>
            <person name="Ramsay L.D."/>
            <person name="Iwata A."/>
            <person name="Wang Y."/>
            <person name="Nelson W."/>
            <person name="Farmer A.D."/>
            <person name="Gaur P.M."/>
            <person name="Soderlund C."/>
            <person name="Penmetsa R.V."/>
            <person name="Xu C."/>
            <person name="Bharti A.K."/>
            <person name="He W."/>
            <person name="Winter P."/>
            <person name="Zhao S."/>
            <person name="Hane J.K."/>
            <person name="Carrasquilla-Garcia N."/>
            <person name="Condie J.A."/>
            <person name="Upadhyaya H.D."/>
            <person name="Luo M.C."/>
            <person name="Thudi M."/>
            <person name="Gowda C.L."/>
            <person name="Singh N.P."/>
            <person name="Lichtenzveig J."/>
            <person name="Gali K.K."/>
            <person name="Rubio J."/>
            <person name="Nadarajan N."/>
            <person name="Dolezel J."/>
            <person name="Bansal K.C."/>
            <person name="Xu X."/>
            <person name="Edwards D."/>
            <person name="Zhang G."/>
            <person name="Kahl G."/>
            <person name="Gil J."/>
            <person name="Singh K.B."/>
            <person name="Datta S.K."/>
            <person name="Jackson S.A."/>
            <person name="Wang J."/>
            <person name="Cook D.R."/>
        </authorList>
    </citation>
    <scope>NUCLEOTIDE SEQUENCE [LARGE SCALE GENOMIC DNA]</scope>
    <source>
        <strain evidence="1">cv. CDC Frontier</strain>
    </source>
</reference>
<dbReference type="GO" id="GO:0009786">
    <property type="term" value="P:regulation of asymmetric cell division"/>
    <property type="evidence" value="ECO:0007669"/>
    <property type="project" value="InterPro"/>
</dbReference>
<dbReference type="PANTHER" id="PTHR33914:SF3">
    <property type="entry name" value="PROTEIN BREAKING OF ASYMMETRY IN THE STOMATAL LINEAGE"/>
    <property type="match status" value="1"/>
</dbReference>
<organism evidence="1 2">
    <name type="scientific">Cicer arietinum</name>
    <name type="common">Chickpea</name>
    <name type="synonym">Garbanzo</name>
    <dbReference type="NCBI Taxonomy" id="3827"/>
    <lineage>
        <taxon>Eukaryota</taxon>
        <taxon>Viridiplantae</taxon>
        <taxon>Streptophyta</taxon>
        <taxon>Embryophyta</taxon>
        <taxon>Tracheophyta</taxon>
        <taxon>Spermatophyta</taxon>
        <taxon>Magnoliopsida</taxon>
        <taxon>eudicotyledons</taxon>
        <taxon>Gunneridae</taxon>
        <taxon>Pentapetalae</taxon>
        <taxon>rosids</taxon>
        <taxon>fabids</taxon>
        <taxon>Fabales</taxon>
        <taxon>Fabaceae</taxon>
        <taxon>Papilionoideae</taxon>
        <taxon>50 kb inversion clade</taxon>
        <taxon>NPAAA clade</taxon>
        <taxon>Hologalegina</taxon>
        <taxon>IRL clade</taxon>
        <taxon>Cicereae</taxon>
        <taxon>Cicer</taxon>
    </lineage>
</organism>
<protein>
    <submittedName>
        <fullName evidence="2">Protein BREAKING OF ASYMMETRY IN THE STOMATAL LINEAGE-like</fullName>
    </submittedName>
</protein>
<evidence type="ECO:0000313" key="2">
    <source>
        <dbReference type="RefSeq" id="XP_027188780.1"/>
    </source>
</evidence>
<dbReference type="PANTHER" id="PTHR33914">
    <property type="entry name" value="18S PRE-RIBOSOMAL ASSEMBLY PROTEIN GAR2-LIKE PROTEIN"/>
    <property type="match status" value="1"/>
</dbReference>
<dbReference type="InterPro" id="IPR040378">
    <property type="entry name" value="BASL"/>
</dbReference>
<dbReference type="OrthoDB" id="1911716at2759"/>